<dbReference type="Gene3D" id="3.40.1090.10">
    <property type="entry name" value="Cytosolic phospholipase A2 catalytic domain"/>
    <property type="match status" value="2"/>
</dbReference>
<sequence length="278" mass="29604">MSRPRIGLALGGGGARGMSHIPVLQAFDDLGVKPDVIAGSSIGALLGAGYAAGLSGNELHELAVSTFRNRNALLAKLWQLRPRRIADVFGGGIGQFDPLKVLHLFAGGRLPDRFEDLKIPLTVVATDFYGCAEIDIQTGPLAPAIAASIAIPAVFRPVKLQGKVLIDGGVANPLPFDRLPDTCDIIVAADVVGVPVPRPGKHLPTTLDALFGASQILMRSITQEKLKQREPDVIVRPDVGNIRVLDFMKTRGVLDAAAPLREEVKRRLTAALDKQLSQ</sequence>
<dbReference type="PROSITE" id="PS51635">
    <property type="entry name" value="PNPLA"/>
    <property type="match status" value="1"/>
</dbReference>
<dbReference type="GO" id="GO:0016042">
    <property type="term" value="P:lipid catabolic process"/>
    <property type="evidence" value="ECO:0007669"/>
    <property type="project" value="UniProtKB-UniRule"/>
</dbReference>
<dbReference type="AlphaFoldDB" id="A0A7X5J8R9"/>
<dbReference type="PANTHER" id="PTHR14226:SF29">
    <property type="entry name" value="NEUROPATHY TARGET ESTERASE SWS"/>
    <property type="match status" value="1"/>
</dbReference>
<dbReference type="InterPro" id="IPR016035">
    <property type="entry name" value="Acyl_Trfase/lysoPLipase"/>
</dbReference>
<keyword evidence="2" id="KW-1185">Reference proteome</keyword>
<dbReference type="EMBL" id="JAABLQ010000001">
    <property type="protein sequence ID" value="NBN78989.1"/>
    <property type="molecule type" value="Genomic_DNA"/>
</dbReference>
<reference evidence="2" key="1">
    <citation type="submission" date="2020-01" db="EMBL/GenBank/DDBJ databases">
        <authorList>
            <person name="Fang Y."/>
            <person name="Sun R."/>
            <person name="Nie L."/>
            <person name="He J."/>
            <person name="Hao L."/>
            <person name="Wang L."/>
            <person name="Su S."/>
            <person name="Lv E."/>
            <person name="Zhang Z."/>
            <person name="Xie R."/>
            <person name="Liu H."/>
        </authorList>
    </citation>
    <scope>NUCLEOTIDE SEQUENCE [LARGE SCALE GENOMIC DNA]</scope>
    <source>
        <strain evidence="2">XCT-53</strain>
    </source>
</reference>
<dbReference type="PANTHER" id="PTHR14226">
    <property type="entry name" value="NEUROPATHY TARGET ESTERASE/SWISS CHEESE D.MELANOGASTER"/>
    <property type="match status" value="1"/>
</dbReference>
<dbReference type="GO" id="GO:0016787">
    <property type="term" value="F:hydrolase activity"/>
    <property type="evidence" value="ECO:0007669"/>
    <property type="project" value="UniProtKB-UniRule"/>
</dbReference>
<name>A0A7X5J8R9_9HYPH</name>
<organism evidence="1 2">
    <name type="scientific">Pannonibacter tanglangensis</name>
    <dbReference type="NCBI Taxonomy" id="2750084"/>
    <lineage>
        <taxon>Bacteria</taxon>
        <taxon>Pseudomonadati</taxon>
        <taxon>Pseudomonadota</taxon>
        <taxon>Alphaproteobacteria</taxon>
        <taxon>Hyphomicrobiales</taxon>
        <taxon>Stappiaceae</taxon>
        <taxon>Pannonibacter</taxon>
    </lineage>
</organism>
<evidence type="ECO:0000313" key="2">
    <source>
        <dbReference type="Proteomes" id="UP000586722"/>
    </source>
</evidence>
<dbReference type="InterPro" id="IPR002641">
    <property type="entry name" value="PNPLA_dom"/>
</dbReference>
<gene>
    <name evidence="1" type="ORF">GWI72_11990</name>
</gene>
<dbReference type="RefSeq" id="WP_161676439.1">
    <property type="nucleotide sequence ID" value="NZ_JAABLP010000003.1"/>
</dbReference>
<proteinExistence type="predicted"/>
<protein>
    <submittedName>
        <fullName evidence="1">Patatin-like phospholipase family protein</fullName>
    </submittedName>
</protein>
<dbReference type="Proteomes" id="UP000586722">
    <property type="component" value="Unassembled WGS sequence"/>
</dbReference>
<dbReference type="SUPFAM" id="SSF52151">
    <property type="entry name" value="FabD/lysophospholipase-like"/>
    <property type="match status" value="1"/>
</dbReference>
<dbReference type="InterPro" id="IPR050301">
    <property type="entry name" value="NTE"/>
</dbReference>
<accession>A0A7X5J8R9</accession>
<evidence type="ECO:0000313" key="1">
    <source>
        <dbReference type="EMBL" id="NBN78989.1"/>
    </source>
</evidence>
<dbReference type="Pfam" id="PF01734">
    <property type="entry name" value="Patatin"/>
    <property type="match status" value="1"/>
</dbReference>
<comment type="caution">
    <text evidence="1">The sequence shown here is derived from an EMBL/GenBank/DDBJ whole genome shotgun (WGS) entry which is preliminary data.</text>
</comment>